<comment type="catalytic activity">
    <reaction evidence="5">
        <text>6-carboxyhexanoyl-[ACP] methyl ester + H2O = 6-carboxyhexanoyl-[ACP] + methanol + H(+)</text>
        <dbReference type="Rhea" id="RHEA:42700"/>
        <dbReference type="Rhea" id="RHEA-COMP:9955"/>
        <dbReference type="Rhea" id="RHEA-COMP:10186"/>
        <dbReference type="ChEBI" id="CHEBI:15377"/>
        <dbReference type="ChEBI" id="CHEBI:15378"/>
        <dbReference type="ChEBI" id="CHEBI:17790"/>
        <dbReference type="ChEBI" id="CHEBI:78846"/>
        <dbReference type="ChEBI" id="CHEBI:82735"/>
        <dbReference type="EC" id="3.1.1.85"/>
    </reaction>
</comment>
<dbReference type="GO" id="GO:0016020">
    <property type="term" value="C:membrane"/>
    <property type="evidence" value="ECO:0007669"/>
    <property type="project" value="TreeGrafter"/>
</dbReference>
<evidence type="ECO:0000256" key="2">
    <source>
        <dbReference type="ARBA" id="ARBA00022490"/>
    </source>
</evidence>
<evidence type="ECO:0000313" key="7">
    <source>
        <dbReference type="EMBL" id="RUO81142.1"/>
    </source>
</evidence>
<dbReference type="InterPro" id="IPR029058">
    <property type="entry name" value="AB_hydrolase_fold"/>
</dbReference>
<feature type="binding site" evidence="5">
    <location>
        <position position="35"/>
    </location>
    <ligand>
        <name>substrate</name>
    </ligand>
</feature>
<comment type="subunit">
    <text evidence="5">Monomer.</text>
</comment>
<sequence length="272" mass="30120">MLAPIVPVKIKSKSIVTIYRHTQGQGETVVVLHGWGLNHQVWQPIMAPLAESHQLIAIDLPGFGRSDWPTGKAISFANMVALVSAEIPAGAHLIGWSLGGLIASAIALQQPRNIASLTTIASSPKFQADEQWPGIDSKVLDNFHLQLQRSYDKTIERFLAIQAMGDEHARAQVKWLKPLVLEQPEPNLTVLDQALDWLADVDLRAQLPNISVPLLRYYGRLDSLVPNRAIAEIDKLVPKSAKHVDPQASHAPFISDPQQFIDRWLAFTNPTR</sequence>
<feature type="active site" evidence="5">
    <location>
        <position position="250"/>
    </location>
</feature>
<dbReference type="GO" id="GO:0009102">
    <property type="term" value="P:biotin biosynthetic process"/>
    <property type="evidence" value="ECO:0007669"/>
    <property type="project" value="UniProtKB-UniRule"/>
</dbReference>
<comment type="function">
    <text evidence="5">The physiological role of BioH is to remove the methyl group introduced by BioC when the pimeloyl moiety is complete. It allows to synthesize pimeloyl-ACP via the fatty acid synthetic pathway through the hydrolysis of the ester bonds of pimeloyl-ACP esters.</text>
</comment>
<feature type="binding site" evidence="5">
    <location>
        <position position="250"/>
    </location>
    <ligand>
        <name>substrate</name>
    </ligand>
</feature>
<evidence type="ECO:0000259" key="6">
    <source>
        <dbReference type="Pfam" id="PF00561"/>
    </source>
</evidence>
<dbReference type="OrthoDB" id="9780744at2"/>
<evidence type="ECO:0000256" key="4">
    <source>
        <dbReference type="ARBA" id="ARBA00022801"/>
    </source>
</evidence>
<gene>
    <name evidence="5 7" type="primary">bioH</name>
    <name evidence="7" type="ORF">CWI84_03255</name>
</gene>
<protein>
    <recommendedName>
        <fullName evidence="5">Pimeloyl-[acyl-carrier protein] methyl ester esterase</fullName>
        <ecNumber evidence="5">3.1.1.85</ecNumber>
    </recommendedName>
    <alternativeName>
        <fullName evidence="5">Biotin synthesis protein BioH</fullName>
    </alternativeName>
    <alternativeName>
        <fullName evidence="5">Carboxylesterase BioH</fullName>
    </alternativeName>
</protein>
<dbReference type="Proteomes" id="UP000287996">
    <property type="component" value="Unassembled WGS sequence"/>
</dbReference>
<feature type="binding site" evidence="5">
    <location>
        <begin position="97"/>
        <end position="98"/>
    </location>
    <ligand>
        <name>substrate</name>
    </ligand>
</feature>
<comment type="subcellular location">
    <subcellularLocation>
        <location evidence="5">Cytoplasm</location>
    </subcellularLocation>
</comment>
<dbReference type="Pfam" id="PF00561">
    <property type="entry name" value="Abhydrolase_1"/>
    <property type="match status" value="1"/>
</dbReference>
<dbReference type="PANTHER" id="PTHR43798">
    <property type="entry name" value="MONOACYLGLYCEROL LIPASE"/>
    <property type="match status" value="1"/>
</dbReference>
<comment type="caution">
    <text evidence="7">The sequence shown here is derived from an EMBL/GenBank/DDBJ whole genome shotgun (WGS) entry which is preliminary data.</text>
</comment>
<dbReference type="GO" id="GO:0090499">
    <property type="term" value="F:pimelyl-[acyl-carrier protein] methyl ester esterase activity"/>
    <property type="evidence" value="ECO:0007669"/>
    <property type="project" value="UniProtKB-EC"/>
</dbReference>
<keyword evidence="3 5" id="KW-0093">Biotin biosynthesis</keyword>
<feature type="domain" description="AB hydrolase-1" evidence="6">
    <location>
        <begin position="28"/>
        <end position="257"/>
    </location>
</feature>
<comment type="similarity">
    <text evidence="5">Belongs to the AB hydrolase superfamily. Carboxylesterase BioH family.</text>
</comment>
<keyword evidence="4 5" id="KW-0378">Hydrolase</keyword>
<accession>A0A432ZTG7</accession>
<dbReference type="HAMAP" id="MF_01260">
    <property type="entry name" value="Carboxylester"/>
    <property type="match status" value="1"/>
</dbReference>
<dbReference type="EMBL" id="PIQH01000002">
    <property type="protein sequence ID" value="RUO81142.1"/>
    <property type="molecule type" value="Genomic_DNA"/>
</dbReference>
<organism evidence="7 8">
    <name type="scientific">Idiomarina tyrosinivorans</name>
    <dbReference type="NCBI Taxonomy" id="1445662"/>
    <lineage>
        <taxon>Bacteria</taxon>
        <taxon>Pseudomonadati</taxon>
        <taxon>Pseudomonadota</taxon>
        <taxon>Gammaproteobacteria</taxon>
        <taxon>Alteromonadales</taxon>
        <taxon>Idiomarinaceae</taxon>
        <taxon>Idiomarina</taxon>
    </lineage>
</organism>
<feature type="binding site" evidence="5">
    <location>
        <begin position="158"/>
        <end position="162"/>
    </location>
    <ligand>
        <name>substrate</name>
    </ligand>
</feature>
<keyword evidence="2 5" id="KW-0963">Cytoplasm</keyword>
<dbReference type="EC" id="3.1.1.85" evidence="5"/>
<dbReference type="UniPathway" id="UPA00078"/>
<dbReference type="SUPFAM" id="SSF53474">
    <property type="entry name" value="alpha/beta-Hydrolases"/>
    <property type="match status" value="1"/>
</dbReference>
<dbReference type="InterPro" id="IPR000073">
    <property type="entry name" value="AB_hydrolase_1"/>
</dbReference>
<evidence type="ECO:0000256" key="1">
    <source>
        <dbReference type="ARBA" id="ARBA00022487"/>
    </source>
</evidence>
<dbReference type="AlphaFoldDB" id="A0A432ZTG7"/>
<dbReference type="PRINTS" id="PR00111">
    <property type="entry name" value="ABHYDROLASE"/>
</dbReference>
<feature type="active site" description="Nucleophile" evidence="5">
    <location>
        <position position="97"/>
    </location>
</feature>
<dbReference type="PANTHER" id="PTHR43798:SF31">
    <property type="entry name" value="AB HYDROLASE SUPERFAMILY PROTEIN YCLE"/>
    <property type="match status" value="1"/>
</dbReference>
<dbReference type="InterPro" id="IPR050266">
    <property type="entry name" value="AB_hydrolase_sf"/>
</dbReference>
<dbReference type="GO" id="GO:0005737">
    <property type="term" value="C:cytoplasm"/>
    <property type="evidence" value="ECO:0007669"/>
    <property type="project" value="UniProtKB-SubCell"/>
</dbReference>
<dbReference type="InterPro" id="IPR010076">
    <property type="entry name" value="BioH"/>
</dbReference>
<keyword evidence="1 5" id="KW-0719">Serine esterase</keyword>
<keyword evidence="8" id="KW-1185">Reference proteome</keyword>
<name>A0A432ZTG7_9GAMM</name>
<evidence type="ECO:0000313" key="8">
    <source>
        <dbReference type="Proteomes" id="UP000287996"/>
    </source>
</evidence>
<dbReference type="Gene3D" id="3.40.50.1820">
    <property type="entry name" value="alpha/beta hydrolase"/>
    <property type="match status" value="1"/>
</dbReference>
<evidence type="ECO:0000256" key="3">
    <source>
        <dbReference type="ARBA" id="ARBA00022756"/>
    </source>
</evidence>
<feature type="active site" evidence="5">
    <location>
        <position position="222"/>
    </location>
</feature>
<comment type="pathway">
    <text evidence="5">Cofactor biosynthesis; biotin biosynthesis.</text>
</comment>
<reference evidence="7 8" key="1">
    <citation type="journal article" date="2011" name="Front. Microbiol.">
        <title>Genomic signatures of strain selection and enhancement in Bacillus atrophaeus var. globigii, a historical biowarfare simulant.</title>
        <authorList>
            <person name="Gibbons H.S."/>
            <person name="Broomall S.M."/>
            <person name="McNew L.A."/>
            <person name="Daligault H."/>
            <person name="Chapman C."/>
            <person name="Bruce D."/>
            <person name="Karavis M."/>
            <person name="Krepps M."/>
            <person name="McGregor P.A."/>
            <person name="Hong C."/>
            <person name="Park K.H."/>
            <person name="Akmal A."/>
            <person name="Feldman A."/>
            <person name="Lin J.S."/>
            <person name="Chang W.E."/>
            <person name="Higgs B.W."/>
            <person name="Demirev P."/>
            <person name="Lindquist J."/>
            <person name="Liem A."/>
            <person name="Fochler E."/>
            <person name="Read T.D."/>
            <person name="Tapia R."/>
            <person name="Johnson S."/>
            <person name="Bishop-Lilly K.A."/>
            <person name="Detter C."/>
            <person name="Han C."/>
            <person name="Sozhamannan S."/>
            <person name="Rosenzweig C.N."/>
            <person name="Skowronski E.W."/>
        </authorList>
    </citation>
    <scope>NUCLEOTIDE SEQUENCE [LARGE SCALE GENOMIC DNA]</scope>
    <source>
        <strain evidence="7 8">CC-PW-9</strain>
    </source>
</reference>
<proteinExistence type="inferred from homology"/>
<evidence type="ECO:0000256" key="5">
    <source>
        <dbReference type="HAMAP-Rule" id="MF_01260"/>
    </source>
</evidence>
<dbReference type="NCBIfam" id="TIGR01738">
    <property type="entry name" value="bioH"/>
    <property type="match status" value="1"/>
</dbReference>